<dbReference type="GO" id="GO:0043161">
    <property type="term" value="P:proteasome-mediated ubiquitin-dependent protein catabolic process"/>
    <property type="evidence" value="ECO:0007669"/>
    <property type="project" value="TreeGrafter"/>
</dbReference>
<organism evidence="7 8">
    <name type="scientific">Pinctada imbricata</name>
    <name type="common">Atlantic pearl-oyster</name>
    <name type="synonym">Pinctada martensii</name>
    <dbReference type="NCBI Taxonomy" id="66713"/>
    <lineage>
        <taxon>Eukaryota</taxon>
        <taxon>Metazoa</taxon>
        <taxon>Spiralia</taxon>
        <taxon>Lophotrochozoa</taxon>
        <taxon>Mollusca</taxon>
        <taxon>Bivalvia</taxon>
        <taxon>Autobranchia</taxon>
        <taxon>Pteriomorphia</taxon>
        <taxon>Pterioida</taxon>
        <taxon>Pterioidea</taxon>
        <taxon>Pteriidae</taxon>
        <taxon>Pinctada</taxon>
    </lineage>
</organism>
<dbReference type="PANTHER" id="PTHR12387:SF0">
    <property type="entry name" value="26S PROTEASOME NON-ATPASE REGULATORY SUBUNIT 8"/>
    <property type="match status" value="1"/>
</dbReference>
<evidence type="ECO:0000256" key="3">
    <source>
        <dbReference type="ARBA" id="ARBA00022942"/>
    </source>
</evidence>
<dbReference type="PROSITE" id="PS50250">
    <property type="entry name" value="PCI"/>
    <property type="match status" value="1"/>
</dbReference>
<evidence type="ECO:0000256" key="5">
    <source>
        <dbReference type="ARBA" id="ARBA00078986"/>
    </source>
</evidence>
<evidence type="ECO:0000256" key="4">
    <source>
        <dbReference type="ARBA" id="ARBA00062283"/>
    </source>
</evidence>
<dbReference type="GO" id="GO:0008541">
    <property type="term" value="C:proteasome regulatory particle, lid subcomplex"/>
    <property type="evidence" value="ECO:0007669"/>
    <property type="project" value="TreeGrafter"/>
</dbReference>
<proteinExistence type="inferred from homology"/>
<dbReference type="AlphaFoldDB" id="A0AA88XXS2"/>
<dbReference type="InterPro" id="IPR006746">
    <property type="entry name" value="26S_Psome_Rpn12"/>
</dbReference>
<evidence type="ECO:0000256" key="1">
    <source>
        <dbReference type="ARBA" id="ARBA00009627"/>
    </source>
</evidence>
<reference evidence="7" key="1">
    <citation type="submission" date="2019-08" db="EMBL/GenBank/DDBJ databases">
        <title>The improved chromosome-level genome for the pearl oyster Pinctada fucata martensii using PacBio sequencing and Hi-C.</title>
        <authorList>
            <person name="Zheng Z."/>
        </authorList>
    </citation>
    <scope>NUCLEOTIDE SEQUENCE</scope>
    <source>
        <strain evidence="7">ZZ-2019</strain>
        <tissue evidence="7">Adductor muscle</tissue>
    </source>
</reference>
<evidence type="ECO:0000259" key="6">
    <source>
        <dbReference type="PROSITE" id="PS50250"/>
    </source>
</evidence>
<evidence type="ECO:0000313" key="8">
    <source>
        <dbReference type="Proteomes" id="UP001186944"/>
    </source>
</evidence>
<dbReference type="InterPro" id="IPR033464">
    <property type="entry name" value="CSN8_PSD8_EIF3K"/>
</dbReference>
<dbReference type="FunFam" id="1.25.40.990:FF:000001">
    <property type="entry name" value="26S proteasome non-ATPase regulatory subunit"/>
    <property type="match status" value="1"/>
</dbReference>
<dbReference type="InterPro" id="IPR000717">
    <property type="entry name" value="PCI_dom"/>
</dbReference>
<keyword evidence="8" id="KW-1185">Reference proteome</keyword>
<comment type="subunit">
    <text evidence="4">Component of the 19S proteasome regulatory particle complex. The 26S proteasome consists of a 20S core particle (CP) and two 19S regulatory subunits (RP). The regulatory particle is made of a lid composed of 9 subunits including PSMD8, a base containing 6 ATPases and few additional components. Interacts with DDI2. Interacts with TASOR.</text>
</comment>
<dbReference type="GO" id="GO:0005829">
    <property type="term" value="C:cytosol"/>
    <property type="evidence" value="ECO:0007669"/>
    <property type="project" value="TreeGrafter"/>
</dbReference>
<dbReference type="Gene3D" id="1.25.40.990">
    <property type="match status" value="1"/>
</dbReference>
<dbReference type="EMBL" id="VSWD01000009">
    <property type="protein sequence ID" value="KAK3092286.1"/>
    <property type="molecule type" value="Genomic_DNA"/>
</dbReference>
<evidence type="ECO:0000313" key="7">
    <source>
        <dbReference type="EMBL" id="KAK3092286.1"/>
    </source>
</evidence>
<evidence type="ECO:0000256" key="2">
    <source>
        <dbReference type="ARBA" id="ARBA00014939"/>
    </source>
</evidence>
<dbReference type="GO" id="GO:0005634">
    <property type="term" value="C:nucleus"/>
    <property type="evidence" value="ECO:0007669"/>
    <property type="project" value="TreeGrafter"/>
</dbReference>
<comment type="similarity">
    <text evidence="1">Belongs to the proteasome subunit S14 family.</text>
</comment>
<accession>A0AA88XXS2</accession>
<dbReference type="Pfam" id="PF10075">
    <property type="entry name" value="CSN8_PSD8_EIF3K"/>
    <property type="match status" value="1"/>
</dbReference>
<sequence>MSSLKEIVVMYQSLKREWDKKPQNLDRCGDLLTKLKIALTAVAFLPTDESSPSKQELLVARDILEIGAQWAIAKKDIPAFERYMAQLKCYYMDYKDNLPESSYKYQLLGLNLLCLLAQNRLAEFHTELELLPVKELQNNIYIKHPVSMEQYLMEGSYNKVFLAKGNVPAENYNFFIDILLNTIRNEIASCIEKAYDRIALNEASRMLFFESVKPMKDYAVTRGWNVASDGFFHYSQEKKDQDETIPATVLAEQTIEYARELEMIV</sequence>
<dbReference type="PANTHER" id="PTHR12387">
    <property type="entry name" value="26S PROTEASOME NON-ATPASE REGULATORY SUBUNIT 8"/>
    <property type="match status" value="1"/>
</dbReference>
<protein>
    <recommendedName>
        <fullName evidence="2">26S proteasome non-ATPase regulatory subunit 8</fullName>
    </recommendedName>
    <alternativeName>
        <fullName evidence="5">26S proteasome regulatory subunit RPN12</fullName>
    </alternativeName>
</protein>
<keyword evidence="3" id="KW-0647">Proteasome</keyword>
<name>A0AA88XXS2_PINIB</name>
<gene>
    <name evidence="7" type="ORF">FSP39_000771</name>
</gene>
<dbReference type="Proteomes" id="UP001186944">
    <property type="component" value="Unassembled WGS sequence"/>
</dbReference>
<comment type="caution">
    <text evidence="7">The sequence shown here is derived from an EMBL/GenBank/DDBJ whole genome shotgun (WGS) entry which is preliminary data.</text>
</comment>
<feature type="domain" description="PCI" evidence="6">
    <location>
        <begin position="78"/>
        <end position="250"/>
    </location>
</feature>